<evidence type="ECO:0000313" key="3">
    <source>
        <dbReference type="Proteomes" id="UP000017170"/>
    </source>
</evidence>
<reference evidence="2 3" key="1">
    <citation type="journal article" date="2013" name="Genome Announc.">
        <title>Genome Sequence of the Extreme Obligate Alkaliphile Bacillus marmarensis Strain DSM 21297.</title>
        <authorList>
            <person name="Wernick D.G."/>
            <person name="Choi K.Y."/>
            <person name="Tat C.A."/>
            <person name="Lafontaine Rivera J.G."/>
            <person name="Liao J.C."/>
        </authorList>
    </citation>
    <scope>NUCLEOTIDE SEQUENCE [LARGE SCALE GENOMIC DNA]</scope>
    <source>
        <strain evidence="2 3">DSM 21297</strain>
    </source>
</reference>
<proteinExistence type="predicted"/>
<feature type="chain" id="PRO_5004681268" description="Lipoprotein" evidence="1">
    <location>
        <begin position="27"/>
        <end position="330"/>
    </location>
</feature>
<accession>U6SUL7</accession>
<comment type="caution">
    <text evidence="2">The sequence shown here is derived from an EMBL/GenBank/DDBJ whole genome shotgun (WGS) entry which is preliminary data.</text>
</comment>
<keyword evidence="3" id="KW-1185">Reference proteome</keyword>
<name>U6SUL7_9BACI</name>
<protein>
    <recommendedName>
        <fullName evidence="4">Lipoprotein</fullName>
    </recommendedName>
</protein>
<evidence type="ECO:0000256" key="1">
    <source>
        <dbReference type="SAM" id="SignalP"/>
    </source>
</evidence>
<dbReference type="RefSeq" id="WP_022627301.1">
    <property type="nucleotide sequence ID" value="NZ_ATAE01000008.1"/>
</dbReference>
<sequence>MKKIFYSLFILLICLILISCSSSTNGKSTNDELNDIVQAENNSSPEKNRDDEILYRFEVLSNQDDLTLYFENFPRQYDDIQDNQNKKSAKNQYLSLIEKIIDDKEFEYLNTLKDEGILFNSVLSDSRFDDIDELIKVGLEDTMKHSKQSGVDNMREEAEKMLPLIKSAFDKQEYDLIDDYTQHLDDFTIETMNNYREALIDLIPYENGETSIKARRNVLLIDPDYNGILSDEIQAFAAKYTTVEEREEAVKKHAWHKERVEENRKLRAIEKSKNAKPRIGMTKEEVKNTDWGKPQKINRTTTAYGVREQWVYPNYKYVYLEDGIVTAIQD</sequence>
<evidence type="ECO:0008006" key="4">
    <source>
        <dbReference type="Google" id="ProtNLM"/>
    </source>
</evidence>
<feature type="signal peptide" evidence="1">
    <location>
        <begin position="1"/>
        <end position="26"/>
    </location>
</feature>
<keyword evidence="1" id="KW-0732">Signal</keyword>
<dbReference type="PROSITE" id="PS51257">
    <property type="entry name" value="PROKAR_LIPOPROTEIN"/>
    <property type="match status" value="1"/>
</dbReference>
<gene>
    <name evidence="2" type="ORF">A33I_07895</name>
</gene>
<evidence type="ECO:0000313" key="2">
    <source>
        <dbReference type="EMBL" id="ERN54331.1"/>
    </source>
</evidence>
<dbReference type="EMBL" id="ATAE01000008">
    <property type="protein sequence ID" value="ERN54331.1"/>
    <property type="molecule type" value="Genomic_DNA"/>
</dbReference>
<dbReference type="Proteomes" id="UP000017170">
    <property type="component" value="Unassembled WGS sequence"/>
</dbReference>
<dbReference type="AlphaFoldDB" id="U6SUL7"/>
<organism evidence="2 3">
    <name type="scientific">Alkalihalophilus marmarensis DSM 21297</name>
    <dbReference type="NCBI Taxonomy" id="1188261"/>
    <lineage>
        <taxon>Bacteria</taxon>
        <taxon>Bacillati</taxon>
        <taxon>Bacillota</taxon>
        <taxon>Bacilli</taxon>
        <taxon>Bacillales</taxon>
        <taxon>Bacillaceae</taxon>
        <taxon>Alkalihalophilus</taxon>
    </lineage>
</organism>
<dbReference type="PATRIC" id="fig|1188261.3.peg.969"/>